<dbReference type="PANTHER" id="PTHR22792:SF140">
    <property type="entry name" value="ACHILLES, ISOFORM A"/>
    <property type="match status" value="1"/>
</dbReference>
<feature type="region of interest" description="Disordered" evidence="3">
    <location>
        <begin position="554"/>
        <end position="587"/>
    </location>
</feature>
<dbReference type="Proteomes" id="UP001521785">
    <property type="component" value="Unassembled WGS sequence"/>
</dbReference>
<evidence type="ECO:0000256" key="3">
    <source>
        <dbReference type="SAM" id="MobiDB-lite"/>
    </source>
</evidence>
<proteinExistence type="predicted"/>
<dbReference type="InterPro" id="IPR018606">
    <property type="entry name" value="Arb1"/>
</dbReference>
<protein>
    <recommendedName>
        <fullName evidence="4">HTH La-type RNA-binding domain-containing protein</fullName>
    </recommendedName>
</protein>
<dbReference type="PANTHER" id="PTHR22792">
    <property type="entry name" value="LUPUS LA PROTEIN-RELATED"/>
    <property type="match status" value="1"/>
</dbReference>
<accession>A0ABR3R0N1</accession>
<dbReference type="Pfam" id="PF09692">
    <property type="entry name" value="Arb1"/>
    <property type="match status" value="1"/>
</dbReference>
<feature type="domain" description="HTH La-type RNA-binding" evidence="4">
    <location>
        <begin position="20"/>
        <end position="110"/>
    </location>
</feature>
<evidence type="ECO:0000313" key="6">
    <source>
        <dbReference type="Proteomes" id="UP001521785"/>
    </source>
</evidence>
<feature type="compositionally biased region" description="Basic and acidic residues" evidence="3">
    <location>
        <begin position="11"/>
        <end position="22"/>
    </location>
</feature>
<dbReference type="Pfam" id="PF05383">
    <property type="entry name" value="La"/>
    <property type="match status" value="1"/>
</dbReference>
<dbReference type="InterPro" id="IPR045180">
    <property type="entry name" value="La_dom_prot"/>
</dbReference>
<dbReference type="Gene3D" id="1.10.10.10">
    <property type="entry name" value="Winged helix-like DNA-binding domain superfamily/Winged helix DNA-binding domain"/>
    <property type="match status" value="1"/>
</dbReference>
<dbReference type="PROSITE" id="PS50961">
    <property type="entry name" value="HTH_LA"/>
    <property type="match status" value="1"/>
</dbReference>
<comment type="caution">
    <text evidence="5">The sequence shown here is derived from an EMBL/GenBank/DDBJ whole genome shotgun (WGS) entry which is preliminary data.</text>
</comment>
<keyword evidence="1 2" id="KW-0694">RNA-binding</keyword>
<evidence type="ECO:0000259" key="4">
    <source>
        <dbReference type="PROSITE" id="PS50961"/>
    </source>
</evidence>
<evidence type="ECO:0000256" key="1">
    <source>
        <dbReference type="ARBA" id="ARBA00022884"/>
    </source>
</evidence>
<name>A0ABR3R0N1_9PLEO</name>
<evidence type="ECO:0000313" key="5">
    <source>
        <dbReference type="EMBL" id="KAL1597980.1"/>
    </source>
</evidence>
<evidence type="ECO:0000256" key="2">
    <source>
        <dbReference type="PROSITE-ProRule" id="PRU00332"/>
    </source>
</evidence>
<dbReference type="InterPro" id="IPR006630">
    <property type="entry name" value="La_HTH"/>
</dbReference>
<gene>
    <name evidence="5" type="ORF">SLS60_008468</name>
</gene>
<feature type="region of interest" description="Disordered" evidence="3">
    <location>
        <begin position="1"/>
        <end position="25"/>
    </location>
</feature>
<keyword evidence="6" id="KW-1185">Reference proteome</keyword>
<reference evidence="5 6" key="1">
    <citation type="submission" date="2024-02" db="EMBL/GenBank/DDBJ databases">
        <title>De novo assembly and annotation of 12 fungi associated with fruit tree decline syndrome in Ontario, Canada.</title>
        <authorList>
            <person name="Sulman M."/>
            <person name="Ellouze W."/>
            <person name="Ilyukhin E."/>
        </authorList>
    </citation>
    <scope>NUCLEOTIDE SEQUENCE [LARGE SCALE GENOMIC DNA]</scope>
    <source>
        <strain evidence="5 6">M42-189</strain>
    </source>
</reference>
<dbReference type="InterPro" id="IPR036390">
    <property type="entry name" value="WH_DNA-bd_sf"/>
</dbReference>
<organism evidence="5 6">
    <name type="scientific">Paraconiothyrium brasiliense</name>
    <dbReference type="NCBI Taxonomy" id="300254"/>
    <lineage>
        <taxon>Eukaryota</taxon>
        <taxon>Fungi</taxon>
        <taxon>Dikarya</taxon>
        <taxon>Ascomycota</taxon>
        <taxon>Pezizomycotina</taxon>
        <taxon>Dothideomycetes</taxon>
        <taxon>Pleosporomycetidae</taxon>
        <taxon>Pleosporales</taxon>
        <taxon>Massarineae</taxon>
        <taxon>Didymosphaeriaceae</taxon>
        <taxon>Paraconiothyrium</taxon>
    </lineage>
</organism>
<dbReference type="SMART" id="SM00715">
    <property type="entry name" value="LA"/>
    <property type="match status" value="1"/>
</dbReference>
<dbReference type="SUPFAM" id="SSF46785">
    <property type="entry name" value="Winged helix' DNA-binding domain"/>
    <property type="match status" value="1"/>
</dbReference>
<dbReference type="InterPro" id="IPR036388">
    <property type="entry name" value="WH-like_DNA-bd_sf"/>
</dbReference>
<dbReference type="EMBL" id="JAKJXO020000012">
    <property type="protein sequence ID" value="KAL1597980.1"/>
    <property type="molecule type" value="Genomic_DNA"/>
</dbReference>
<sequence>MAAPTEQAPVPEEHPDAPEIRRQSGSRLTNGIKVEYYFSDENLPTDLHLLQCCGGRENLPVSISRICGFKKMRSFKPKSLVPAALRKSAFLVVSEDGKQVRRKVPLRGPCALDPDYFNDDEIAYDPRARVPAVQPVPLLPQKKAEYPEGKSKNMMKPTGFEDAYVEPPIAPDEAQEEDAMYDPDKHFVERIEIAIQRFKQKRRMHEQYSNVFNKWMRFGGVESAPRMFGGLSNKDMAGMDAEEIARAKATHQVPWDREDTKYWVVDFVGVGEAFLSSFFPAHYGFNPQQIKTACQVLRSFYNYLIYHSVCPEYREDLDKARKLCDIAEIELSKSYNAGLALPGAFNTAASTIFGGSKAGTYTGNVEWAIKLKEEGVNLQEVGVMDEEARITFRTAVAIMGTDEQQALLDTKAVKVLRDQSLSLDVVTITPSDQLTREMYARQNGFTAPKIQLQPLGKLVCRSFYIDDFNEYDLPKDKYPSGRLSQLEDGKQYEFWVEDRVLEECFVGMKLDARILTLDGGITILDDVREAMCSFYQWLPNELWMSRHPKEVVIRKKDMDEESEAEADGEEGDGGEGKFADDESVYGE</sequence>
<feature type="compositionally biased region" description="Acidic residues" evidence="3">
    <location>
        <begin position="559"/>
        <end position="573"/>
    </location>
</feature>